<evidence type="ECO:0000256" key="1">
    <source>
        <dbReference type="SAM" id="Phobius"/>
    </source>
</evidence>
<dbReference type="STRING" id="888741.HMPREF9098_0516"/>
<dbReference type="Proteomes" id="UP000004088">
    <property type="component" value="Unassembled WGS sequence"/>
</dbReference>
<gene>
    <name evidence="3" type="ORF">HMPREF9098_0516</name>
</gene>
<evidence type="ECO:0000313" key="4">
    <source>
        <dbReference type="Proteomes" id="UP000004088"/>
    </source>
</evidence>
<dbReference type="HOGENOM" id="CLU_052333_0_2_4"/>
<name>F0EXD2_9NEIS</name>
<sequence length="311" mass="34672">MQTAFLHSLPFIDVTFKNTLRPWLARRLTLLSWLALVAFALSQIITFWFAELFSHFLPHYTVLWTATAAVAVRRQRWLWAASALAGGLWLCWPSGSPEVSTAAPPLKVLWYNVNLDNPAAAQESAAILAAAPDVVAMAEIDLDDAGWQTLRQAYPHGCEHRDDSPFALALWSRRPLQSCRVVMAETDAGEPFPSIEAELDGSSLFALHPPPPINAELAAARQAYLQQAARKIAAAKTVLVMGDLNSSPFSPVFRQFTYSADIRPRTPNYLPTWLPFGLNIDHVLTRGKSGTRIRALPWMHSDHRALLIEWQ</sequence>
<keyword evidence="3" id="KW-0269">Exonuclease</keyword>
<dbReference type="GO" id="GO:0004519">
    <property type="term" value="F:endonuclease activity"/>
    <property type="evidence" value="ECO:0007669"/>
    <property type="project" value="UniProtKB-KW"/>
</dbReference>
<comment type="caution">
    <text evidence="3">The sequence shown here is derived from an EMBL/GenBank/DDBJ whole genome shotgun (WGS) entry which is preliminary data.</text>
</comment>
<keyword evidence="1" id="KW-1133">Transmembrane helix</keyword>
<keyword evidence="3" id="KW-0540">Nuclease</keyword>
<dbReference type="Gene3D" id="3.60.10.10">
    <property type="entry name" value="Endonuclease/exonuclease/phosphatase"/>
    <property type="match status" value="1"/>
</dbReference>
<dbReference type="RefSeq" id="WP_003781602.1">
    <property type="nucleotide sequence ID" value="NZ_GL870929.1"/>
</dbReference>
<feature type="domain" description="Endonuclease/exonuclease/phosphatase" evidence="2">
    <location>
        <begin position="109"/>
        <end position="303"/>
    </location>
</feature>
<dbReference type="SUPFAM" id="SSF56219">
    <property type="entry name" value="DNase I-like"/>
    <property type="match status" value="1"/>
</dbReference>
<evidence type="ECO:0000259" key="2">
    <source>
        <dbReference type="Pfam" id="PF03372"/>
    </source>
</evidence>
<keyword evidence="4" id="KW-1185">Reference proteome</keyword>
<dbReference type="EMBL" id="AEWV01000007">
    <property type="protein sequence ID" value="EGC18068.1"/>
    <property type="molecule type" value="Genomic_DNA"/>
</dbReference>
<proteinExistence type="predicted"/>
<keyword evidence="1" id="KW-0472">Membrane</keyword>
<accession>F0EXD2</accession>
<feature type="transmembrane region" description="Helical" evidence="1">
    <location>
        <begin position="30"/>
        <end position="50"/>
    </location>
</feature>
<keyword evidence="3" id="KW-0255">Endonuclease</keyword>
<dbReference type="InterPro" id="IPR036691">
    <property type="entry name" value="Endo/exonu/phosph_ase_sf"/>
</dbReference>
<dbReference type="Pfam" id="PF03372">
    <property type="entry name" value="Exo_endo_phos"/>
    <property type="match status" value="1"/>
</dbReference>
<dbReference type="GO" id="GO:0004527">
    <property type="term" value="F:exonuclease activity"/>
    <property type="evidence" value="ECO:0007669"/>
    <property type="project" value="UniProtKB-KW"/>
</dbReference>
<organism evidence="3 4">
    <name type="scientific">Kingella denitrificans ATCC 33394</name>
    <dbReference type="NCBI Taxonomy" id="888741"/>
    <lineage>
        <taxon>Bacteria</taxon>
        <taxon>Pseudomonadati</taxon>
        <taxon>Pseudomonadota</taxon>
        <taxon>Betaproteobacteria</taxon>
        <taxon>Neisseriales</taxon>
        <taxon>Neisseriaceae</taxon>
        <taxon>Kingella</taxon>
    </lineage>
</organism>
<evidence type="ECO:0000313" key="3">
    <source>
        <dbReference type="EMBL" id="EGC18068.1"/>
    </source>
</evidence>
<dbReference type="InterPro" id="IPR005135">
    <property type="entry name" value="Endo/exonuclease/phosphatase"/>
</dbReference>
<keyword evidence="1" id="KW-0812">Transmembrane</keyword>
<reference evidence="3 4" key="1">
    <citation type="submission" date="2011-01" db="EMBL/GenBank/DDBJ databases">
        <authorList>
            <person name="Muzny D."/>
            <person name="Qin X."/>
            <person name="Deng J."/>
            <person name="Jiang H."/>
            <person name="Liu Y."/>
            <person name="Qu J."/>
            <person name="Song X.-Z."/>
            <person name="Zhang L."/>
            <person name="Thornton R."/>
            <person name="Coyle M."/>
            <person name="Francisco L."/>
            <person name="Jackson L."/>
            <person name="Javaid M."/>
            <person name="Korchina V."/>
            <person name="Kovar C."/>
            <person name="Mata R."/>
            <person name="Mathew T."/>
            <person name="Ngo R."/>
            <person name="Nguyen L."/>
            <person name="Nguyen N."/>
            <person name="Okwuonu G."/>
            <person name="Ongeri F."/>
            <person name="Pham C."/>
            <person name="Simmons D."/>
            <person name="Wilczek-Boney K."/>
            <person name="Hale W."/>
            <person name="Jakkamsetti A."/>
            <person name="Pham P."/>
            <person name="Ruth R."/>
            <person name="San Lucas F."/>
            <person name="Warren J."/>
            <person name="Zhang J."/>
            <person name="Zhao Z."/>
            <person name="Zhou C."/>
            <person name="Zhu D."/>
            <person name="Lee S."/>
            <person name="Bess C."/>
            <person name="Blankenburg K."/>
            <person name="Forbes L."/>
            <person name="Fu Q."/>
            <person name="Gubbala S."/>
            <person name="Hirani K."/>
            <person name="Jayaseelan J.C."/>
            <person name="Lara F."/>
            <person name="Munidasa M."/>
            <person name="Palculict T."/>
            <person name="Patil S."/>
            <person name="Pu L.-L."/>
            <person name="Saada N."/>
            <person name="Tang L."/>
            <person name="Weissenberger G."/>
            <person name="Zhu Y."/>
            <person name="Hemphill L."/>
            <person name="Shang Y."/>
            <person name="Youmans B."/>
            <person name="Ayvaz T."/>
            <person name="Ross M."/>
            <person name="Santibanez J."/>
            <person name="Aqrawi P."/>
            <person name="Gross S."/>
            <person name="Joshi V."/>
            <person name="Fowler G."/>
            <person name="Nazareth L."/>
            <person name="Reid J."/>
            <person name="Worley K."/>
            <person name="Petrosino J."/>
            <person name="Highlander S."/>
            <person name="Gibbs R."/>
        </authorList>
    </citation>
    <scope>NUCLEOTIDE SEQUENCE [LARGE SCALE GENOMIC DNA]</scope>
    <source>
        <strain evidence="3 4">ATCC 33394</strain>
    </source>
</reference>
<keyword evidence="3" id="KW-0378">Hydrolase</keyword>
<protein>
    <submittedName>
        <fullName evidence="3">Endonuclease/exonuclease/phosphatase family protein</fullName>
    </submittedName>
</protein>
<dbReference type="AlphaFoldDB" id="F0EXD2"/>